<dbReference type="Pfam" id="PF02342">
    <property type="entry name" value="TerD"/>
    <property type="match status" value="1"/>
</dbReference>
<dbReference type="AlphaFoldDB" id="A0A1M6NBW6"/>
<dbReference type="InterPro" id="IPR003325">
    <property type="entry name" value="TerD"/>
</dbReference>
<dbReference type="EMBL" id="FRAR01000004">
    <property type="protein sequence ID" value="SHJ93215.1"/>
    <property type="molecule type" value="Genomic_DNA"/>
</dbReference>
<evidence type="ECO:0000313" key="3">
    <source>
        <dbReference type="Proteomes" id="UP000183997"/>
    </source>
</evidence>
<dbReference type="PANTHER" id="PTHR32097:SF15">
    <property type="entry name" value="STRESS RESPONSE PROTEIN SCP2"/>
    <property type="match status" value="1"/>
</dbReference>
<dbReference type="CDD" id="cd06974">
    <property type="entry name" value="TerD_like"/>
    <property type="match status" value="1"/>
</dbReference>
<evidence type="ECO:0000313" key="2">
    <source>
        <dbReference type="EMBL" id="SHJ93215.1"/>
    </source>
</evidence>
<keyword evidence="3" id="KW-1185">Reference proteome</keyword>
<gene>
    <name evidence="2" type="ORF">SAMN02745123_00041</name>
</gene>
<accession>A0A1M6NBW6</accession>
<dbReference type="PANTHER" id="PTHR32097">
    <property type="entry name" value="CAMP-BINDING PROTEIN 1-RELATED"/>
    <property type="match status" value="1"/>
</dbReference>
<protein>
    <submittedName>
        <fullName evidence="2">Stress response protein SCP2</fullName>
    </submittedName>
</protein>
<feature type="domain" description="TerD" evidence="1">
    <location>
        <begin position="2"/>
        <end position="204"/>
    </location>
</feature>
<organism evidence="2 3">
    <name type="scientific">Desulforamulus aeronauticus DSM 10349</name>
    <dbReference type="NCBI Taxonomy" id="1121421"/>
    <lineage>
        <taxon>Bacteria</taxon>
        <taxon>Bacillati</taxon>
        <taxon>Bacillota</taxon>
        <taxon>Clostridia</taxon>
        <taxon>Eubacteriales</taxon>
        <taxon>Peptococcaceae</taxon>
        <taxon>Desulforamulus</taxon>
    </lineage>
</organism>
<dbReference type="InterPro" id="IPR051324">
    <property type="entry name" value="Stress/Tellurium_Resist"/>
</dbReference>
<dbReference type="STRING" id="1121421.SAMN02745123_00041"/>
<dbReference type="Gene3D" id="2.60.60.30">
    <property type="entry name" value="sav2460 like domains"/>
    <property type="match status" value="1"/>
</dbReference>
<reference evidence="3" key="1">
    <citation type="submission" date="2016-11" db="EMBL/GenBank/DDBJ databases">
        <authorList>
            <person name="Varghese N."/>
            <person name="Submissions S."/>
        </authorList>
    </citation>
    <scope>NUCLEOTIDE SEQUENCE [LARGE SCALE GENOMIC DNA]</scope>
    <source>
        <strain evidence="3">DSM 10349</strain>
    </source>
</reference>
<dbReference type="OrthoDB" id="4123258at2"/>
<proteinExistence type="predicted"/>
<dbReference type="RefSeq" id="WP_072910267.1">
    <property type="nucleotide sequence ID" value="NZ_FRAR01000004.1"/>
</dbReference>
<dbReference type="Proteomes" id="UP000183997">
    <property type="component" value="Unassembled WGS sequence"/>
</dbReference>
<evidence type="ECO:0000259" key="1">
    <source>
        <dbReference type="Pfam" id="PF02342"/>
    </source>
</evidence>
<sequence>MINLQKGQKIDLTKTNPGLTKIMIGLGWDPISNGGGGGGFLKSLFGGGGGSNADIDCDASVFMLDTNQKLTKKHNLVYFGNKKSPCGSIQHMGDNLTGQGDGDDEQIHVDLSRIPADVDRLVFVVNIYQCVQRKQHFGMIQNAYIRAVNSGNGQEVCKFNLSEGYDGKTALILGEVYRHNGEWKFAATGEATNDTGLESLSRRYL</sequence>
<name>A0A1M6NBW6_9FIRM</name>